<name>A0AAD9V2K7_ACRCE</name>
<organism evidence="2 3">
    <name type="scientific">Acropora cervicornis</name>
    <name type="common">Staghorn coral</name>
    <dbReference type="NCBI Taxonomy" id="6130"/>
    <lineage>
        <taxon>Eukaryota</taxon>
        <taxon>Metazoa</taxon>
        <taxon>Cnidaria</taxon>
        <taxon>Anthozoa</taxon>
        <taxon>Hexacorallia</taxon>
        <taxon>Scleractinia</taxon>
        <taxon>Astrocoeniina</taxon>
        <taxon>Acroporidae</taxon>
        <taxon>Acropora</taxon>
    </lineage>
</organism>
<dbReference type="Proteomes" id="UP001249851">
    <property type="component" value="Unassembled WGS sequence"/>
</dbReference>
<gene>
    <name evidence="2" type="ORF">P5673_019042</name>
</gene>
<reference evidence="2" key="2">
    <citation type="journal article" date="2023" name="Science">
        <title>Genomic signatures of disease resistance in endangered staghorn corals.</title>
        <authorList>
            <person name="Vollmer S.V."/>
            <person name="Selwyn J.D."/>
            <person name="Despard B.A."/>
            <person name="Roesel C.L."/>
        </authorList>
    </citation>
    <scope>NUCLEOTIDE SEQUENCE</scope>
    <source>
        <strain evidence="2">K2</strain>
    </source>
</reference>
<keyword evidence="3" id="KW-1185">Reference proteome</keyword>
<dbReference type="EMBL" id="JARQWQ010000043">
    <property type="protein sequence ID" value="KAK2558827.1"/>
    <property type="molecule type" value="Genomic_DNA"/>
</dbReference>
<sequence length="621" mass="70812">MQNTDQEVRPSLAMISEQWMVTPTSNPVDSRPAVLGELKTYVDAETQTEPFVCSPVVQVLTPCRKRKLVEIDHACCKKKLELQPIQPEPSFMPKTNTKDDPIQESDSSDDESDAEFDNAGTDYDSDTFHDEWVPDEDEVESDDENPGNYPKSEINWLKETEELYKESKSIVFDSQLKKLFQRCQSCGAHVKGVTKKIGFLNHLQKGTATGNLVLSGGILYTGNHFASTSAFMTSCSIHFFKKGNFNSLQRKYLWPVVNHRYLLQHRELLQSLKGERLILAGDGRCDSPGHNAKYGTYSIMHVTTEKILDFSLVQVSEVNNSNCMEKEGLKRCLENLETDGQIIDTLATDRHVQVTAMMKNDKPHLKHRFDPWHLAKSVRKDLVAASKKRECTNLVPWISSIFNHLWWSAATCNGDPHLCQEKWKSIVYHVAGIHEWPGFELFSACEHEVLAEEQRRNKVWLPFGSPAHTALKDVSWKPKLLRDILLLADFVQTGALKVFHGIMAKKYFPKCQHYSYNGMKSRTQLAIIDNWNAGRDITTTEAGDPRFKCVYPKLQKKWVAKPMYEEKSYEFVDYLIRGTILLKQGAINVPPLQRPVLPANIAPTPSGNKEDIIEQHMSRFH</sequence>
<feature type="region of interest" description="Disordered" evidence="1">
    <location>
        <begin position="86"/>
        <end position="130"/>
    </location>
</feature>
<evidence type="ECO:0000313" key="3">
    <source>
        <dbReference type="Proteomes" id="UP001249851"/>
    </source>
</evidence>
<feature type="compositionally biased region" description="Acidic residues" evidence="1">
    <location>
        <begin position="102"/>
        <end position="116"/>
    </location>
</feature>
<dbReference type="AlphaFoldDB" id="A0AAD9V2K7"/>
<dbReference type="PANTHER" id="PTHR31751:SF42">
    <property type="entry name" value="PROTEIN CBG10204"/>
    <property type="match status" value="1"/>
</dbReference>
<accession>A0AAD9V2K7</accession>
<proteinExistence type="predicted"/>
<reference evidence="2" key="1">
    <citation type="journal article" date="2023" name="G3 (Bethesda)">
        <title>Whole genome assembly and annotation of the endangered Caribbean coral Acropora cervicornis.</title>
        <authorList>
            <person name="Selwyn J.D."/>
            <person name="Vollmer S.V."/>
        </authorList>
    </citation>
    <scope>NUCLEOTIDE SEQUENCE</scope>
    <source>
        <strain evidence="2">K2</strain>
    </source>
</reference>
<evidence type="ECO:0008006" key="4">
    <source>
        <dbReference type="Google" id="ProtNLM"/>
    </source>
</evidence>
<dbReference type="PANTHER" id="PTHR31751">
    <property type="entry name" value="SI:CH211-108C17.2-RELATED-RELATED"/>
    <property type="match status" value="1"/>
</dbReference>
<evidence type="ECO:0000313" key="2">
    <source>
        <dbReference type="EMBL" id="KAK2558827.1"/>
    </source>
</evidence>
<comment type="caution">
    <text evidence="2">The sequence shown here is derived from an EMBL/GenBank/DDBJ whole genome shotgun (WGS) entry which is preliminary data.</text>
</comment>
<protein>
    <recommendedName>
        <fullName evidence="4">Transposase</fullName>
    </recommendedName>
</protein>
<evidence type="ECO:0000256" key="1">
    <source>
        <dbReference type="SAM" id="MobiDB-lite"/>
    </source>
</evidence>